<name>A0A9W6P753_9ACTN</name>
<evidence type="ECO:0000313" key="1">
    <source>
        <dbReference type="EMBL" id="GLU48297.1"/>
    </source>
</evidence>
<dbReference type="SUPFAM" id="SSF53756">
    <property type="entry name" value="UDP-Glycosyltransferase/glycogen phosphorylase"/>
    <property type="match status" value="1"/>
</dbReference>
<dbReference type="Gene3D" id="3.40.50.2000">
    <property type="entry name" value="Glycogen Phosphorylase B"/>
    <property type="match status" value="1"/>
</dbReference>
<keyword evidence="2" id="KW-1185">Reference proteome</keyword>
<accession>A0A9W6P753</accession>
<protein>
    <recommendedName>
        <fullName evidence="3">Glycosyltransferase</fullName>
    </recommendedName>
</protein>
<evidence type="ECO:0000313" key="2">
    <source>
        <dbReference type="Proteomes" id="UP001165092"/>
    </source>
</evidence>
<dbReference type="RefSeq" id="WP_285759793.1">
    <property type="nucleotide sequence ID" value="NZ_BSQG01000004.1"/>
</dbReference>
<dbReference type="AlphaFoldDB" id="A0A9W6P753"/>
<evidence type="ECO:0008006" key="3">
    <source>
        <dbReference type="Google" id="ProtNLM"/>
    </source>
</evidence>
<dbReference type="Proteomes" id="UP001165092">
    <property type="component" value="Unassembled WGS sequence"/>
</dbReference>
<dbReference type="EMBL" id="BSQG01000004">
    <property type="protein sequence ID" value="GLU48297.1"/>
    <property type="molecule type" value="Genomic_DNA"/>
</dbReference>
<organism evidence="1 2">
    <name type="scientific">Nocardiopsis ansamitocini</name>
    <dbReference type="NCBI Taxonomy" id="1670832"/>
    <lineage>
        <taxon>Bacteria</taxon>
        <taxon>Bacillati</taxon>
        <taxon>Actinomycetota</taxon>
        <taxon>Actinomycetes</taxon>
        <taxon>Streptosporangiales</taxon>
        <taxon>Nocardiopsidaceae</taxon>
        <taxon>Nocardiopsis</taxon>
    </lineage>
</organism>
<proteinExistence type="predicted"/>
<reference evidence="1" key="1">
    <citation type="submission" date="2023-02" db="EMBL/GenBank/DDBJ databases">
        <title>Nocardiopsis ansamitocini NBRC 112285.</title>
        <authorList>
            <person name="Ichikawa N."/>
            <person name="Sato H."/>
            <person name="Tonouchi N."/>
        </authorList>
    </citation>
    <scope>NUCLEOTIDE SEQUENCE</scope>
    <source>
        <strain evidence="1">NBRC 112285</strain>
    </source>
</reference>
<comment type="caution">
    <text evidence="1">The sequence shown here is derived from an EMBL/GenBank/DDBJ whole genome shotgun (WGS) entry which is preliminary data.</text>
</comment>
<gene>
    <name evidence="1" type="ORF">Nans01_26480</name>
</gene>
<sequence length="482" mass="53353">MVKLALVCGDGLPVSGLLTVFRNVVARFHGKPSPAEPIPADLGYSWRPDKPAFFPNGTEPDCYPPWLDVSTTLPCAGPELADELLDVRRLVARADDLDPGEKARLRQRIEALAAPYETYFSEWLDEHDTDWVVAVNMTLTDAVPVTLALHRAAARRWGGGRPGGVLFWDHDLFGSYAVHEGDERVYPPAPNEFTPLPGRHDAHRWAVVSEALRVEASGYPTPLEPVTVPNVLPAAPSEVLEDRHEEFLEQIGAVPGQPLLLVPVRVFRVKGVEISIRLFSRIREVSREQGRSEPLLLVFGDLGEDPDYTKEVLDEALHEDVLDHVRFLDGVPLQSYRGADRLWHLDEVDLLRVGAATGGGVLFTPNRPDVESVGLGPALATVAGIPSAVGDFNAFCDIYGDAFLCARLHGEGDLRGTAEKMLELMRARADDERWFAEAMRKNLGRLDSHFPVEPWRRLWDELTAVTVGTDTMDPASKDQPRK</sequence>